<organism evidence="3 4">
    <name type="scientific">Stachybotrys elegans</name>
    <dbReference type="NCBI Taxonomy" id="80388"/>
    <lineage>
        <taxon>Eukaryota</taxon>
        <taxon>Fungi</taxon>
        <taxon>Dikarya</taxon>
        <taxon>Ascomycota</taxon>
        <taxon>Pezizomycotina</taxon>
        <taxon>Sordariomycetes</taxon>
        <taxon>Hypocreomycetidae</taxon>
        <taxon>Hypocreales</taxon>
        <taxon>Stachybotryaceae</taxon>
        <taxon>Stachybotrys</taxon>
    </lineage>
</organism>
<dbReference type="SUPFAM" id="SSF54928">
    <property type="entry name" value="RNA-binding domain, RBD"/>
    <property type="match status" value="2"/>
</dbReference>
<sequence>MPSKTSRSEPTYQTSVGAGDKTGLYYITLCNLPFGTNWKSLKDFARHACSIDHVEVFENSTSAWVRVKGQDNFHKAWALLNGGTFGGRCIIASDRNKTHEIKIRAFYRSSPRLGHGRPYKNNNNNSNKRGSRAASGRAPAITPPGSDSESDTPPPYEGPAVLPMGSAASSGRATPMSTFTDPSYAVDRTEAFYPPYMGIGAYAVVLPSFPHLYPDQATRSDHHQHAPPPFAAPGWCTVPAYACYPNFHGGPGLTPPSTPRLAATPVQPYYGETHRVYITQIYHRSPVRDVVSWVYEKIADLSYHVTSLEVPYHKTTGSLFGYAVVTFADRFAAYRAIDILHLNRFVGLTVKARFEDDVEVARTAPSSYRPAMPQTYYGDAHIRYGNTAATQPAVPVAATPTPAAPSPQSTTPDAVPASDEEEQASGPVIACGSSSDKADEK</sequence>
<keyword evidence="4" id="KW-1185">Reference proteome</keyword>
<dbReference type="Gene3D" id="3.30.70.330">
    <property type="match status" value="1"/>
</dbReference>
<dbReference type="GO" id="GO:0003723">
    <property type="term" value="F:RNA binding"/>
    <property type="evidence" value="ECO:0007669"/>
    <property type="project" value="InterPro"/>
</dbReference>
<dbReference type="EMBL" id="JAGPNK010000001">
    <property type="protein sequence ID" value="KAH7329246.1"/>
    <property type="molecule type" value="Genomic_DNA"/>
</dbReference>
<feature type="compositionally biased region" description="Low complexity" evidence="1">
    <location>
        <begin position="121"/>
        <end position="138"/>
    </location>
</feature>
<evidence type="ECO:0000313" key="3">
    <source>
        <dbReference type="EMBL" id="KAH7329246.1"/>
    </source>
</evidence>
<dbReference type="Proteomes" id="UP000813444">
    <property type="component" value="Unassembled WGS sequence"/>
</dbReference>
<comment type="caution">
    <text evidence="3">The sequence shown here is derived from an EMBL/GenBank/DDBJ whole genome shotgun (WGS) entry which is preliminary data.</text>
</comment>
<feature type="compositionally biased region" description="Low complexity" evidence="1">
    <location>
        <begin position="395"/>
        <end position="412"/>
    </location>
</feature>
<dbReference type="CDD" id="cd00590">
    <property type="entry name" value="RRM_SF"/>
    <property type="match status" value="1"/>
</dbReference>
<proteinExistence type="predicted"/>
<dbReference type="OrthoDB" id="610462at2759"/>
<dbReference type="InterPro" id="IPR035979">
    <property type="entry name" value="RBD_domain_sf"/>
</dbReference>
<dbReference type="AlphaFoldDB" id="A0A8K0T4L4"/>
<feature type="region of interest" description="Disordered" evidence="1">
    <location>
        <begin position="395"/>
        <end position="441"/>
    </location>
</feature>
<feature type="domain" description="RRM" evidence="2">
    <location>
        <begin position="275"/>
        <end position="353"/>
    </location>
</feature>
<gene>
    <name evidence="3" type="ORF">B0I35DRAFT_40033</name>
</gene>
<evidence type="ECO:0000256" key="1">
    <source>
        <dbReference type="SAM" id="MobiDB-lite"/>
    </source>
</evidence>
<dbReference type="SMART" id="SM00360">
    <property type="entry name" value="RRM"/>
    <property type="match status" value="2"/>
</dbReference>
<accession>A0A8K0T4L4</accession>
<name>A0A8K0T4L4_9HYPO</name>
<reference evidence="3" key="1">
    <citation type="journal article" date="2021" name="Nat. Commun.">
        <title>Genetic determinants of endophytism in the Arabidopsis root mycobiome.</title>
        <authorList>
            <person name="Mesny F."/>
            <person name="Miyauchi S."/>
            <person name="Thiergart T."/>
            <person name="Pickel B."/>
            <person name="Atanasova L."/>
            <person name="Karlsson M."/>
            <person name="Huettel B."/>
            <person name="Barry K.W."/>
            <person name="Haridas S."/>
            <person name="Chen C."/>
            <person name="Bauer D."/>
            <person name="Andreopoulos W."/>
            <person name="Pangilinan J."/>
            <person name="LaButti K."/>
            <person name="Riley R."/>
            <person name="Lipzen A."/>
            <person name="Clum A."/>
            <person name="Drula E."/>
            <person name="Henrissat B."/>
            <person name="Kohler A."/>
            <person name="Grigoriev I.V."/>
            <person name="Martin F.M."/>
            <person name="Hacquard S."/>
        </authorList>
    </citation>
    <scope>NUCLEOTIDE SEQUENCE</scope>
    <source>
        <strain evidence="3">MPI-CAGE-CH-0235</strain>
    </source>
</reference>
<protein>
    <recommendedName>
        <fullName evidence="2">RRM domain-containing protein</fullName>
    </recommendedName>
</protein>
<dbReference type="InterPro" id="IPR012677">
    <property type="entry name" value="Nucleotide-bd_a/b_plait_sf"/>
</dbReference>
<feature type="compositionally biased region" description="Polar residues" evidence="1">
    <location>
        <begin position="167"/>
        <end position="179"/>
    </location>
</feature>
<evidence type="ECO:0000313" key="4">
    <source>
        <dbReference type="Proteomes" id="UP000813444"/>
    </source>
</evidence>
<dbReference type="InterPro" id="IPR000504">
    <property type="entry name" value="RRM_dom"/>
</dbReference>
<evidence type="ECO:0000259" key="2">
    <source>
        <dbReference type="SMART" id="SM00360"/>
    </source>
</evidence>
<feature type="region of interest" description="Disordered" evidence="1">
    <location>
        <begin position="112"/>
        <end position="179"/>
    </location>
</feature>
<feature type="domain" description="RRM" evidence="2">
    <location>
        <begin position="26"/>
        <end position="93"/>
    </location>
</feature>